<comment type="caution">
    <text evidence="1">The sequence shown here is derived from an EMBL/GenBank/DDBJ whole genome shotgun (WGS) entry which is preliminary data.</text>
</comment>
<gene>
    <name evidence="1" type="ORF">GCM10009742_03210</name>
</gene>
<proteinExistence type="predicted"/>
<name>A0ABP4NR52_9ACTN</name>
<keyword evidence="2" id="KW-1185">Reference proteome</keyword>
<dbReference type="Proteomes" id="UP001500190">
    <property type="component" value="Unassembled WGS sequence"/>
</dbReference>
<accession>A0ABP4NR52</accession>
<protein>
    <submittedName>
        <fullName evidence="1">Uncharacterized protein</fullName>
    </submittedName>
</protein>
<evidence type="ECO:0000313" key="2">
    <source>
        <dbReference type="Proteomes" id="UP001500190"/>
    </source>
</evidence>
<dbReference type="EMBL" id="BAAAND010000001">
    <property type="protein sequence ID" value="GAA1565312.1"/>
    <property type="molecule type" value="Genomic_DNA"/>
</dbReference>
<organism evidence="1 2">
    <name type="scientific">Kribbella karoonensis</name>
    <dbReference type="NCBI Taxonomy" id="324851"/>
    <lineage>
        <taxon>Bacteria</taxon>
        <taxon>Bacillati</taxon>
        <taxon>Actinomycetota</taxon>
        <taxon>Actinomycetes</taxon>
        <taxon>Propionibacteriales</taxon>
        <taxon>Kribbellaceae</taxon>
        <taxon>Kribbella</taxon>
    </lineage>
</organism>
<evidence type="ECO:0000313" key="1">
    <source>
        <dbReference type="EMBL" id="GAA1565312.1"/>
    </source>
</evidence>
<reference evidence="2" key="1">
    <citation type="journal article" date="2019" name="Int. J. Syst. Evol. Microbiol.">
        <title>The Global Catalogue of Microorganisms (GCM) 10K type strain sequencing project: providing services to taxonomists for standard genome sequencing and annotation.</title>
        <authorList>
            <consortium name="The Broad Institute Genomics Platform"/>
            <consortium name="The Broad Institute Genome Sequencing Center for Infectious Disease"/>
            <person name="Wu L."/>
            <person name="Ma J."/>
        </authorList>
    </citation>
    <scope>NUCLEOTIDE SEQUENCE [LARGE SCALE GENOMIC DNA]</scope>
    <source>
        <strain evidence="2">JCM 14304</strain>
    </source>
</reference>
<sequence length="208" mass="20308">MPDGEVLGVVGVPVVELPDVGPDVVGPVVVGPVVVGPVVVGPAVVGPAVVGPAVVGPPVVGPAVVPPVEGPVVDGSVVVGPDVVEPPGVELLVVVPGGAAQVGPFGVAVAAGGSSDGVIGTSGLPAGSDGRALERVVPSVRSTVGTDAFCVAWLSAGSGFPNGTRNQTAANATTSAASPPSFRTGRRRRLCRALNFRACRPRWSCLTD</sequence>